<dbReference type="Proteomes" id="UP000182715">
    <property type="component" value="Unassembled WGS sequence"/>
</dbReference>
<sequence length="37" mass="4392">MCIFGKTKNPPPSFPRKRESRILMRQKFIGKNRSLKT</sequence>
<accession>A0A0H5QB49</accession>
<dbReference type="AlphaFoldDB" id="A0A0H5QB49"/>
<organism evidence="1 2">
    <name type="scientific">Neisseria meningitidis serogroup B</name>
    <dbReference type="NCBI Taxonomy" id="491"/>
    <lineage>
        <taxon>Bacteria</taxon>
        <taxon>Pseudomonadati</taxon>
        <taxon>Pseudomonadota</taxon>
        <taxon>Betaproteobacteria</taxon>
        <taxon>Neisseriales</taxon>
        <taxon>Neisseriaceae</taxon>
        <taxon>Neisseria</taxon>
    </lineage>
</organism>
<dbReference type="EMBL" id="CVTF01000060">
    <property type="protein sequence ID" value="CRY99272.1"/>
    <property type="molecule type" value="Genomic_DNA"/>
</dbReference>
<evidence type="ECO:0000313" key="2">
    <source>
        <dbReference type="Proteomes" id="UP000182715"/>
    </source>
</evidence>
<proteinExistence type="predicted"/>
<evidence type="ECO:0000313" key="1">
    <source>
        <dbReference type="EMBL" id="CRY99272.1"/>
    </source>
</evidence>
<reference evidence="1 2" key="1">
    <citation type="submission" date="2014-11" db="EMBL/GenBank/DDBJ databases">
        <authorList>
            <person name="Diene M.Seydina."/>
        </authorList>
    </citation>
    <scope>NUCLEOTIDE SEQUENCE [LARGE SCALE GENOMIC DNA]</scope>
    <source>
        <strain evidence="1 2">Neisseria meningitidis CHUV</strain>
    </source>
</reference>
<protein>
    <recommendedName>
        <fullName evidence="3">PilS cassette</fullName>
    </recommendedName>
</protein>
<evidence type="ECO:0008006" key="3">
    <source>
        <dbReference type="Google" id="ProtNLM"/>
    </source>
</evidence>
<name>A0A0H5QB49_NEIMI</name>